<dbReference type="STRING" id="47427.A0A2H3CCW7"/>
<name>A0A2H3CCW7_ARMGA</name>
<reference evidence="3" key="1">
    <citation type="journal article" date="2017" name="Nat. Ecol. Evol.">
        <title>Genome expansion and lineage-specific genetic innovations in the forest pathogenic fungi Armillaria.</title>
        <authorList>
            <person name="Sipos G."/>
            <person name="Prasanna A.N."/>
            <person name="Walter M.C."/>
            <person name="O'Connor E."/>
            <person name="Balint B."/>
            <person name="Krizsan K."/>
            <person name="Kiss B."/>
            <person name="Hess J."/>
            <person name="Varga T."/>
            <person name="Slot J."/>
            <person name="Riley R."/>
            <person name="Boka B."/>
            <person name="Rigling D."/>
            <person name="Barry K."/>
            <person name="Lee J."/>
            <person name="Mihaltcheva S."/>
            <person name="LaButti K."/>
            <person name="Lipzen A."/>
            <person name="Waldron R."/>
            <person name="Moloney N.M."/>
            <person name="Sperisen C."/>
            <person name="Kredics L."/>
            <person name="Vagvoelgyi C."/>
            <person name="Patrignani A."/>
            <person name="Fitzpatrick D."/>
            <person name="Nagy I."/>
            <person name="Doyle S."/>
            <person name="Anderson J.B."/>
            <person name="Grigoriev I.V."/>
            <person name="Gueldener U."/>
            <person name="Muensterkoetter M."/>
            <person name="Nagy L.G."/>
        </authorList>
    </citation>
    <scope>NUCLEOTIDE SEQUENCE [LARGE SCALE GENOMIC DNA]</scope>
    <source>
        <strain evidence="3">Ar21-2</strain>
    </source>
</reference>
<dbReference type="AlphaFoldDB" id="A0A2H3CCW7"/>
<gene>
    <name evidence="2" type="ORF">ARMGADRAFT_819237</name>
</gene>
<protein>
    <recommendedName>
        <fullName evidence="1">DUF6697 domain-containing protein</fullName>
    </recommendedName>
</protein>
<proteinExistence type="predicted"/>
<evidence type="ECO:0000259" key="1">
    <source>
        <dbReference type="Pfam" id="PF20411"/>
    </source>
</evidence>
<evidence type="ECO:0000313" key="3">
    <source>
        <dbReference type="Proteomes" id="UP000217790"/>
    </source>
</evidence>
<keyword evidence="3" id="KW-1185">Reference proteome</keyword>
<organism evidence="2 3">
    <name type="scientific">Armillaria gallica</name>
    <name type="common">Bulbous honey fungus</name>
    <name type="synonym">Armillaria bulbosa</name>
    <dbReference type="NCBI Taxonomy" id="47427"/>
    <lineage>
        <taxon>Eukaryota</taxon>
        <taxon>Fungi</taxon>
        <taxon>Dikarya</taxon>
        <taxon>Basidiomycota</taxon>
        <taxon>Agaricomycotina</taxon>
        <taxon>Agaricomycetes</taxon>
        <taxon>Agaricomycetidae</taxon>
        <taxon>Agaricales</taxon>
        <taxon>Marasmiineae</taxon>
        <taxon>Physalacriaceae</taxon>
        <taxon>Armillaria</taxon>
    </lineage>
</organism>
<dbReference type="Proteomes" id="UP000217790">
    <property type="component" value="Unassembled WGS sequence"/>
</dbReference>
<evidence type="ECO:0000313" key="2">
    <source>
        <dbReference type="EMBL" id="PBK80939.1"/>
    </source>
</evidence>
<dbReference type="Pfam" id="PF20411">
    <property type="entry name" value="DUF6697"/>
    <property type="match status" value="1"/>
</dbReference>
<sequence length="236" mass="26994">MHIRNAKQYTINPPPPPGFYVPRVFVSSIYGGSSMQFMQKLTAFDTQCIWSTKDLNPLVVDSPGAPGLLFTSRPEIVGGTPWHVFCRRQVEKQLRWEYAGKYTMVVSGKIEAEQFAAQTEVTKKRWGDYLVTRKEARVYVAMRARIALRKHGQPLDERRVWMEIEAVMGRVVEKPGDEGMTKEDKQKERGKIKARVPLAVTAGDVIEAFCNGDEHINILRMDCIGYDHTFVRDMQK</sequence>
<accession>A0A2H3CCW7</accession>
<dbReference type="OrthoDB" id="3265858at2759"/>
<dbReference type="InterPro" id="IPR046520">
    <property type="entry name" value="DUF6697"/>
</dbReference>
<dbReference type="InParanoid" id="A0A2H3CCW7"/>
<feature type="domain" description="DUF6697" evidence="1">
    <location>
        <begin position="21"/>
        <end position="235"/>
    </location>
</feature>
<dbReference type="EMBL" id="KZ293738">
    <property type="protein sequence ID" value="PBK80939.1"/>
    <property type="molecule type" value="Genomic_DNA"/>
</dbReference>